<keyword evidence="2" id="KW-0812">Transmembrane</keyword>
<feature type="transmembrane region" description="Helical" evidence="2">
    <location>
        <begin position="121"/>
        <end position="145"/>
    </location>
</feature>
<dbReference type="EMBL" id="NRSD01000002">
    <property type="protein sequence ID" value="MBK1643843.1"/>
    <property type="molecule type" value="Genomic_DNA"/>
</dbReference>
<evidence type="ECO:0000313" key="4">
    <source>
        <dbReference type="Proteomes" id="UP001138802"/>
    </source>
</evidence>
<keyword evidence="2" id="KW-1133">Transmembrane helix</keyword>
<organism evidence="3 4">
    <name type="scientific">Thiocapsa imhoffii</name>
    <dbReference type="NCBI Taxonomy" id="382777"/>
    <lineage>
        <taxon>Bacteria</taxon>
        <taxon>Pseudomonadati</taxon>
        <taxon>Pseudomonadota</taxon>
        <taxon>Gammaproteobacteria</taxon>
        <taxon>Chromatiales</taxon>
        <taxon>Chromatiaceae</taxon>
        <taxon>Thiocapsa</taxon>
    </lineage>
</organism>
<protein>
    <submittedName>
        <fullName evidence="3">Uncharacterized protein</fullName>
    </submittedName>
</protein>
<reference evidence="3 4" key="1">
    <citation type="journal article" date="2020" name="Microorganisms">
        <title>Osmotic Adaptation and Compatible Solute Biosynthesis of Phototrophic Bacteria as Revealed from Genome Analyses.</title>
        <authorList>
            <person name="Imhoff J.F."/>
            <person name="Rahn T."/>
            <person name="Kunzel S."/>
            <person name="Keller A."/>
            <person name="Neulinger S.C."/>
        </authorList>
    </citation>
    <scope>NUCLEOTIDE SEQUENCE [LARGE SCALE GENOMIC DNA]</scope>
    <source>
        <strain evidence="3 4">DSM 21303</strain>
    </source>
</reference>
<feature type="transmembrane region" description="Helical" evidence="2">
    <location>
        <begin position="83"/>
        <end position="101"/>
    </location>
</feature>
<evidence type="ECO:0000256" key="1">
    <source>
        <dbReference type="SAM" id="MobiDB-lite"/>
    </source>
</evidence>
<keyword evidence="4" id="KW-1185">Reference proteome</keyword>
<feature type="transmembrane region" description="Helical" evidence="2">
    <location>
        <begin position="26"/>
        <end position="51"/>
    </location>
</feature>
<feature type="transmembrane region" description="Helical" evidence="2">
    <location>
        <begin position="202"/>
        <end position="220"/>
    </location>
</feature>
<sequence>MDSSTGRPAIEQLIRNIVQDRFTIRFLWTLLAFDLAFMTVIAARAFGLIWFVTGTGYLVIATQLSLVTLVLLTGWWRCRCHEVMSLVLVSTILVAAKLFQFHNLFGISIGARVGIADLDLATTAMIAVLTLAALLGLLMVLLLAIAWRRGDRQGRPILLLIGAALALTATASLAADIIVFILTRLTSLDPDLLERAEQGVELISATLLLTLTVGAMRVSWRPQPRSLRSRRSPTPPLRLKWTQTGIGRPRPPR</sequence>
<feature type="transmembrane region" description="Helical" evidence="2">
    <location>
        <begin position="157"/>
        <end position="182"/>
    </location>
</feature>
<evidence type="ECO:0000313" key="3">
    <source>
        <dbReference type="EMBL" id="MBK1643843.1"/>
    </source>
</evidence>
<gene>
    <name evidence="3" type="ORF">CKO25_04035</name>
</gene>
<dbReference type="AlphaFoldDB" id="A0A9X0WFX6"/>
<dbReference type="Proteomes" id="UP001138802">
    <property type="component" value="Unassembled WGS sequence"/>
</dbReference>
<keyword evidence="2" id="KW-0472">Membrane</keyword>
<name>A0A9X0WFX6_9GAMM</name>
<accession>A0A9X0WFX6</accession>
<feature type="transmembrane region" description="Helical" evidence="2">
    <location>
        <begin position="57"/>
        <end position="76"/>
    </location>
</feature>
<feature type="region of interest" description="Disordered" evidence="1">
    <location>
        <begin position="224"/>
        <end position="253"/>
    </location>
</feature>
<evidence type="ECO:0000256" key="2">
    <source>
        <dbReference type="SAM" id="Phobius"/>
    </source>
</evidence>
<comment type="caution">
    <text evidence="3">The sequence shown here is derived from an EMBL/GenBank/DDBJ whole genome shotgun (WGS) entry which is preliminary data.</text>
</comment>
<dbReference type="RefSeq" id="WP_200386624.1">
    <property type="nucleotide sequence ID" value="NZ_NRSD01000002.1"/>
</dbReference>
<proteinExistence type="predicted"/>